<gene>
    <name evidence="2" type="ORF">GCM10023225_31610</name>
</gene>
<organism evidence="2 3">
    <name type="scientific">Kineococcus glutinatus</name>
    <dbReference type="NCBI Taxonomy" id="1070872"/>
    <lineage>
        <taxon>Bacteria</taxon>
        <taxon>Bacillati</taxon>
        <taxon>Actinomycetota</taxon>
        <taxon>Actinomycetes</taxon>
        <taxon>Kineosporiales</taxon>
        <taxon>Kineosporiaceae</taxon>
        <taxon>Kineococcus</taxon>
    </lineage>
</organism>
<dbReference type="Proteomes" id="UP001501195">
    <property type="component" value="Unassembled WGS sequence"/>
</dbReference>
<evidence type="ECO:0000256" key="1">
    <source>
        <dbReference type="SAM" id="MobiDB-lite"/>
    </source>
</evidence>
<sequence length="115" mass="11841">MPLQLGRRTAVLTGALVVEDAEPLATWLRATGEARVDLADCEHLHTAVLQALLAARVKVGAPPADAFLRAWVLPLLQAHRPAPEPIARTAGDAPAAAPAAGDEPVPAPTLEGVAP</sequence>
<feature type="compositionally biased region" description="Low complexity" evidence="1">
    <location>
        <begin position="90"/>
        <end position="104"/>
    </location>
</feature>
<comment type="caution">
    <text evidence="2">The sequence shown here is derived from an EMBL/GenBank/DDBJ whole genome shotgun (WGS) entry which is preliminary data.</text>
</comment>
<proteinExistence type="predicted"/>
<dbReference type="RefSeq" id="WP_345713707.1">
    <property type="nucleotide sequence ID" value="NZ_BAABIL010000585.1"/>
</dbReference>
<dbReference type="EMBL" id="BAABIL010000585">
    <property type="protein sequence ID" value="GAA4656996.1"/>
    <property type="molecule type" value="Genomic_DNA"/>
</dbReference>
<protein>
    <submittedName>
        <fullName evidence="2">Uncharacterized protein</fullName>
    </submittedName>
</protein>
<evidence type="ECO:0000313" key="3">
    <source>
        <dbReference type="Proteomes" id="UP001501195"/>
    </source>
</evidence>
<keyword evidence="3" id="KW-1185">Reference proteome</keyword>
<reference evidence="3" key="1">
    <citation type="journal article" date="2019" name="Int. J. Syst. Evol. Microbiol.">
        <title>The Global Catalogue of Microorganisms (GCM) 10K type strain sequencing project: providing services to taxonomists for standard genome sequencing and annotation.</title>
        <authorList>
            <consortium name="The Broad Institute Genomics Platform"/>
            <consortium name="The Broad Institute Genome Sequencing Center for Infectious Disease"/>
            <person name="Wu L."/>
            <person name="Ma J."/>
        </authorList>
    </citation>
    <scope>NUCLEOTIDE SEQUENCE [LARGE SCALE GENOMIC DNA]</scope>
    <source>
        <strain evidence="3">JCM 18126</strain>
    </source>
</reference>
<accession>A0ABP8VAD9</accession>
<evidence type="ECO:0000313" key="2">
    <source>
        <dbReference type="EMBL" id="GAA4656996.1"/>
    </source>
</evidence>
<feature type="region of interest" description="Disordered" evidence="1">
    <location>
        <begin position="85"/>
        <end position="115"/>
    </location>
</feature>
<name>A0ABP8VAD9_9ACTN</name>